<reference evidence="8" key="1">
    <citation type="journal article" date="2020" name="New Phytol.">
        <title>Comparative genomics reveals dynamic genome evolution in host specialist ectomycorrhizal fungi.</title>
        <authorList>
            <person name="Lofgren L.A."/>
            <person name="Nguyen N.H."/>
            <person name="Vilgalys R."/>
            <person name="Ruytinx J."/>
            <person name="Liao H.L."/>
            <person name="Branco S."/>
            <person name="Kuo A."/>
            <person name="LaButti K."/>
            <person name="Lipzen A."/>
            <person name="Andreopoulos W."/>
            <person name="Pangilinan J."/>
            <person name="Riley R."/>
            <person name="Hundley H."/>
            <person name="Na H."/>
            <person name="Barry K."/>
            <person name="Grigoriev I.V."/>
            <person name="Stajich J.E."/>
            <person name="Kennedy P.G."/>
        </authorList>
    </citation>
    <scope>NUCLEOTIDE SEQUENCE</scope>
    <source>
        <strain evidence="8">DOB743</strain>
    </source>
</reference>
<dbReference type="PANTHER" id="PTHR33048:SF47">
    <property type="entry name" value="INTEGRAL MEMBRANE PROTEIN-RELATED"/>
    <property type="match status" value="1"/>
</dbReference>
<evidence type="ECO:0000256" key="5">
    <source>
        <dbReference type="ARBA" id="ARBA00038359"/>
    </source>
</evidence>
<feature type="transmembrane region" description="Helical" evidence="6">
    <location>
        <begin position="12"/>
        <end position="32"/>
    </location>
</feature>
<accession>A0A9P6ZXC0</accession>
<dbReference type="InterPro" id="IPR052337">
    <property type="entry name" value="SAT4-like"/>
</dbReference>
<comment type="subcellular location">
    <subcellularLocation>
        <location evidence="1">Membrane</location>
        <topology evidence="1">Multi-pass membrane protein</topology>
    </subcellularLocation>
</comment>
<evidence type="ECO:0000256" key="2">
    <source>
        <dbReference type="ARBA" id="ARBA00022692"/>
    </source>
</evidence>
<proteinExistence type="inferred from homology"/>
<feature type="transmembrane region" description="Helical" evidence="6">
    <location>
        <begin position="228"/>
        <end position="248"/>
    </location>
</feature>
<evidence type="ECO:0000256" key="4">
    <source>
        <dbReference type="ARBA" id="ARBA00023136"/>
    </source>
</evidence>
<comment type="caution">
    <text evidence="8">The sequence shown here is derived from an EMBL/GenBank/DDBJ whole genome shotgun (WGS) entry which is preliminary data.</text>
</comment>
<feature type="domain" description="Rhodopsin" evidence="7">
    <location>
        <begin position="29"/>
        <end position="244"/>
    </location>
</feature>
<protein>
    <recommendedName>
        <fullName evidence="7">Rhodopsin domain-containing protein</fullName>
    </recommendedName>
</protein>
<dbReference type="InterPro" id="IPR049326">
    <property type="entry name" value="Rhodopsin_dom_fungi"/>
</dbReference>
<dbReference type="OrthoDB" id="3229610at2759"/>
<dbReference type="Proteomes" id="UP000714275">
    <property type="component" value="Unassembled WGS sequence"/>
</dbReference>
<evidence type="ECO:0000256" key="3">
    <source>
        <dbReference type="ARBA" id="ARBA00022989"/>
    </source>
</evidence>
<feature type="transmembrane region" description="Helical" evidence="6">
    <location>
        <begin position="81"/>
        <end position="103"/>
    </location>
</feature>
<feature type="transmembrane region" description="Helical" evidence="6">
    <location>
        <begin position="156"/>
        <end position="177"/>
    </location>
</feature>
<evidence type="ECO:0000259" key="7">
    <source>
        <dbReference type="Pfam" id="PF20684"/>
    </source>
</evidence>
<dbReference type="PANTHER" id="PTHR33048">
    <property type="entry name" value="PTH11-LIKE INTEGRAL MEMBRANE PROTEIN (AFU_ORTHOLOGUE AFUA_5G11245)"/>
    <property type="match status" value="1"/>
</dbReference>
<feature type="transmembrane region" description="Helical" evidence="6">
    <location>
        <begin position="189"/>
        <end position="213"/>
    </location>
</feature>
<dbReference type="AlphaFoldDB" id="A0A9P6ZXC0"/>
<comment type="similarity">
    <text evidence="5">Belongs to the SAT4 family.</text>
</comment>
<name>A0A9P6ZXC0_9AGAM</name>
<evidence type="ECO:0000256" key="1">
    <source>
        <dbReference type="ARBA" id="ARBA00004141"/>
    </source>
</evidence>
<organism evidence="8 9">
    <name type="scientific">Suillus placidus</name>
    <dbReference type="NCBI Taxonomy" id="48579"/>
    <lineage>
        <taxon>Eukaryota</taxon>
        <taxon>Fungi</taxon>
        <taxon>Dikarya</taxon>
        <taxon>Basidiomycota</taxon>
        <taxon>Agaricomycotina</taxon>
        <taxon>Agaricomycetes</taxon>
        <taxon>Agaricomycetidae</taxon>
        <taxon>Boletales</taxon>
        <taxon>Suillineae</taxon>
        <taxon>Suillaceae</taxon>
        <taxon>Suillus</taxon>
    </lineage>
</organism>
<keyword evidence="3 6" id="KW-1133">Transmembrane helix</keyword>
<dbReference type="GO" id="GO:0016020">
    <property type="term" value="C:membrane"/>
    <property type="evidence" value="ECO:0007669"/>
    <property type="project" value="UniProtKB-SubCell"/>
</dbReference>
<feature type="transmembrane region" description="Helical" evidence="6">
    <location>
        <begin position="115"/>
        <end position="136"/>
    </location>
</feature>
<evidence type="ECO:0000313" key="8">
    <source>
        <dbReference type="EMBL" id="KAG1778477.1"/>
    </source>
</evidence>
<keyword evidence="4 6" id="KW-0472">Membrane</keyword>
<dbReference type="Pfam" id="PF20684">
    <property type="entry name" value="Fung_rhodopsin"/>
    <property type="match status" value="1"/>
</dbReference>
<sequence>MTQLRPSLTALQVTVTTFHGLAFIATTFRLAYRQSRHQLWWDDALTAAAMITGVISLVSVWLVLAPQTFRETDEVRTAARWSMIFCFTASLWLTRLSIVFSIIRLAPRGDRMRKIAQWAAIIFAGLCVMMLAQKTYFCARSFDPDRIDCVLGRSVAATQFATDAVSDLALVLMPIRLLREIHLPKSQRILILSVFSTGIVVSLASIIHVIFVVQTDVYMQSITAQVELALSLIVCNLLVIVTCIYNVLRREDLDADHRLSTPTQTGLCFTTVVDMNQTNSWSCPEEFALARPAAGKRDFDRCHSFTAAL</sequence>
<feature type="transmembrane region" description="Helical" evidence="6">
    <location>
        <begin position="44"/>
        <end position="69"/>
    </location>
</feature>
<keyword evidence="9" id="KW-1185">Reference proteome</keyword>
<dbReference type="EMBL" id="JABBWD010000015">
    <property type="protein sequence ID" value="KAG1778477.1"/>
    <property type="molecule type" value="Genomic_DNA"/>
</dbReference>
<evidence type="ECO:0000256" key="6">
    <source>
        <dbReference type="SAM" id="Phobius"/>
    </source>
</evidence>
<evidence type="ECO:0000313" key="9">
    <source>
        <dbReference type="Proteomes" id="UP000714275"/>
    </source>
</evidence>
<keyword evidence="2 6" id="KW-0812">Transmembrane</keyword>
<gene>
    <name evidence="8" type="ORF">EV702DRAFT_1277813</name>
</gene>